<protein>
    <recommendedName>
        <fullName evidence="6">Pectinesterase catalytic domain-containing protein</fullName>
    </recommendedName>
</protein>
<feature type="domain" description="Pectinesterase catalytic" evidence="6">
    <location>
        <begin position="19"/>
        <end position="68"/>
    </location>
</feature>
<dbReference type="Gene3D" id="2.160.20.10">
    <property type="entry name" value="Single-stranded right-handed beta-helix, Pectin lyase-like"/>
    <property type="match status" value="1"/>
</dbReference>
<sequence length="127" mass="14466">MDGEHRRMLKADVSEYTPNATVAKDGSGNFTTVSEALNAMPEKYTGRYMIYVKEGVYEENVIVTKKKNGRLPSYPIRRKHTDSSTVVVTSRERGLHLWRCSSRVPELHDLHKKAMDNQQTLSRLKAG</sequence>
<evidence type="ECO:0000256" key="5">
    <source>
        <dbReference type="ARBA" id="ARBA00047928"/>
    </source>
</evidence>
<comment type="pathway">
    <text evidence="1">Glycan metabolism; pectin degradation; 2-dehydro-3-deoxy-D-gluconate from pectin: step 1/5.</text>
</comment>
<keyword evidence="4" id="KW-0961">Cell wall biogenesis/degradation</keyword>
<dbReference type="SUPFAM" id="SSF51126">
    <property type="entry name" value="Pectin lyase-like"/>
    <property type="match status" value="1"/>
</dbReference>
<dbReference type="Pfam" id="PF01095">
    <property type="entry name" value="Pectinesterase"/>
    <property type="match status" value="1"/>
</dbReference>
<name>A0ABR0D3X5_9LAMI</name>
<evidence type="ECO:0000313" key="7">
    <source>
        <dbReference type="EMBL" id="KAK4483719.1"/>
    </source>
</evidence>
<keyword evidence="8" id="KW-1185">Reference proteome</keyword>
<dbReference type="InterPro" id="IPR012334">
    <property type="entry name" value="Pectin_lyas_fold"/>
</dbReference>
<evidence type="ECO:0000256" key="1">
    <source>
        <dbReference type="ARBA" id="ARBA00005184"/>
    </source>
</evidence>
<dbReference type="PANTHER" id="PTHR31707">
    <property type="entry name" value="PECTINESTERASE"/>
    <property type="match status" value="1"/>
</dbReference>
<evidence type="ECO:0000256" key="4">
    <source>
        <dbReference type="ARBA" id="ARBA00023316"/>
    </source>
</evidence>
<evidence type="ECO:0000313" key="8">
    <source>
        <dbReference type="Proteomes" id="UP001291926"/>
    </source>
</evidence>
<evidence type="ECO:0000259" key="6">
    <source>
        <dbReference type="Pfam" id="PF01095"/>
    </source>
</evidence>
<dbReference type="InterPro" id="IPR011050">
    <property type="entry name" value="Pectin_lyase_fold/virulence"/>
</dbReference>
<comment type="catalytic activity">
    <reaction evidence="5">
        <text>[(1-&gt;4)-alpha-D-galacturonosyl methyl ester](n) + n H2O = [(1-&gt;4)-alpha-D-galacturonosyl](n) + n methanol + n H(+)</text>
        <dbReference type="Rhea" id="RHEA:22380"/>
        <dbReference type="Rhea" id="RHEA-COMP:14570"/>
        <dbReference type="Rhea" id="RHEA-COMP:14573"/>
        <dbReference type="ChEBI" id="CHEBI:15377"/>
        <dbReference type="ChEBI" id="CHEBI:15378"/>
        <dbReference type="ChEBI" id="CHEBI:17790"/>
        <dbReference type="ChEBI" id="CHEBI:140522"/>
        <dbReference type="ChEBI" id="CHEBI:140523"/>
        <dbReference type="EC" id="3.1.1.11"/>
    </reaction>
</comment>
<organism evidence="7 8">
    <name type="scientific">Penstemon davidsonii</name>
    <dbReference type="NCBI Taxonomy" id="160366"/>
    <lineage>
        <taxon>Eukaryota</taxon>
        <taxon>Viridiplantae</taxon>
        <taxon>Streptophyta</taxon>
        <taxon>Embryophyta</taxon>
        <taxon>Tracheophyta</taxon>
        <taxon>Spermatophyta</taxon>
        <taxon>Magnoliopsida</taxon>
        <taxon>eudicotyledons</taxon>
        <taxon>Gunneridae</taxon>
        <taxon>Pentapetalae</taxon>
        <taxon>asterids</taxon>
        <taxon>lamiids</taxon>
        <taxon>Lamiales</taxon>
        <taxon>Plantaginaceae</taxon>
        <taxon>Cheloneae</taxon>
        <taxon>Penstemon</taxon>
    </lineage>
</organism>
<evidence type="ECO:0000256" key="3">
    <source>
        <dbReference type="ARBA" id="ARBA00023085"/>
    </source>
</evidence>
<dbReference type="InterPro" id="IPR000070">
    <property type="entry name" value="Pectinesterase_cat"/>
</dbReference>
<evidence type="ECO:0000256" key="2">
    <source>
        <dbReference type="ARBA" id="ARBA00022801"/>
    </source>
</evidence>
<keyword evidence="3" id="KW-0063">Aspartyl esterase</keyword>
<keyword evidence="2" id="KW-0378">Hydrolase</keyword>
<gene>
    <name evidence="7" type="ORF">RD792_010921</name>
</gene>
<reference evidence="7 8" key="1">
    <citation type="journal article" date="2023" name="bioRxiv">
        <title>Genome report: Whole genome sequence and annotation of Penstemon davidsonii.</title>
        <authorList>
            <person name="Ostevik K.L."/>
            <person name="Alabady M."/>
            <person name="Zhang M."/>
            <person name="Rausher M.D."/>
        </authorList>
    </citation>
    <scope>NUCLEOTIDE SEQUENCE [LARGE SCALE GENOMIC DNA]</scope>
    <source>
        <strain evidence="7">DNT005</strain>
        <tissue evidence="7">Whole leaf</tissue>
    </source>
</reference>
<dbReference type="Proteomes" id="UP001291926">
    <property type="component" value="Unassembled WGS sequence"/>
</dbReference>
<comment type="caution">
    <text evidence="7">The sequence shown here is derived from an EMBL/GenBank/DDBJ whole genome shotgun (WGS) entry which is preliminary data.</text>
</comment>
<accession>A0ABR0D3X5</accession>
<dbReference type="EMBL" id="JAYDYQ010002534">
    <property type="protein sequence ID" value="KAK4483719.1"/>
    <property type="molecule type" value="Genomic_DNA"/>
</dbReference>
<proteinExistence type="predicted"/>